<dbReference type="PROSITE" id="PS00775">
    <property type="entry name" value="GLYCOSYL_HYDROL_F3"/>
    <property type="match status" value="1"/>
</dbReference>
<evidence type="ECO:0000256" key="15">
    <source>
        <dbReference type="SAM" id="Phobius"/>
    </source>
</evidence>
<dbReference type="AlphaFoldDB" id="W3X5N8"/>
<dbReference type="EMBL" id="KI912112">
    <property type="protein sequence ID" value="ETS81365.1"/>
    <property type="molecule type" value="Genomic_DNA"/>
</dbReference>
<sequence>MEKDRFIPYRERDPSSTTDTGGYESYRASTRAVQPSQAAPVNDTGWWARMKARHPVLARKRGKALIVFILCLPLLGLLGLLALRHSDSQHGGSAAGGGTSNAITDDTYFYGQSEPVYPSPSMASTGTWSDSYTKAVTLVQSMTTEEKISLTTGAGAGNGCAGSIPAIPRLNFTGMCLMDAGQGLRGTDFVSGWPSGIHVGASWNKELARQRAIGMGGEYRTKGVNVALGPVVGPVGRIATGGRNWEGFSTDPYLCGALAAETVSGIQSAGVITSTKHFIGNEQETHRVPANDIEAVSSNIDDKTMHELYLWPFQDVVKAGTGNIMCSYNRVNNSYGCANSKTQNGLLKTELGFQGFVVSDWGALHAGVASALAGMDMVQPDAAGLWGDKLLESVQNGSISDSRLDDMVTRIVASWFQMGQDQDFPQPGIGMPADLTKPHTIIDARNASFKQTLLDGAIEGHVLLKNTNSALPLKKPKLLSLYGYSARNPDQWNYNATGGVSAWMFGGESAFLGRYISGAFDLDSLGDIPQIAPDGTIISGGGSGAVTPSYISSPYDAINARAYDDGTALFWDLSSPVPYVDAASDACVVIVNAFASEGYDRAGTHDDYTDGLIKHVADRCYNTIVVFHNAGIRLVDQFIDHENVTALIFAHLPGQDSGHALVSLLYGESNPSGKLPYTVAHNESDYEDLLNADKADGIFANFPQSNFTEGVYIDYRHFDAKNITPRYEFGFGLSYTSFNYTGLEIKQNDTANTDEYPTGDIVEGGQSDLWDVLATVSAQILNIGDVDGAEAAQLYVGIPGAPIKQLRGFDKPFINASQTTTVTFDLTRRDLSVWDVVVQKWLLQNGTYDVYVGPSSRILPLQGSLSI</sequence>
<feature type="compositionally biased region" description="Basic and acidic residues" evidence="14">
    <location>
        <begin position="1"/>
        <end position="14"/>
    </location>
</feature>
<dbReference type="InterPro" id="IPR036881">
    <property type="entry name" value="Glyco_hydro_3_C_sf"/>
</dbReference>
<keyword evidence="15" id="KW-0812">Transmembrane</keyword>
<evidence type="ECO:0000256" key="14">
    <source>
        <dbReference type="SAM" id="MobiDB-lite"/>
    </source>
</evidence>
<evidence type="ECO:0000256" key="7">
    <source>
        <dbReference type="ARBA" id="ARBA00022801"/>
    </source>
</evidence>
<keyword evidence="6" id="KW-0732">Signal</keyword>
<evidence type="ECO:0000256" key="11">
    <source>
        <dbReference type="ARBA" id="ARBA00023295"/>
    </source>
</evidence>
<name>W3X5N8_PESFW</name>
<evidence type="ECO:0000256" key="1">
    <source>
        <dbReference type="ARBA" id="ARBA00000448"/>
    </source>
</evidence>
<evidence type="ECO:0000256" key="3">
    <source>
        <dbReference type="ARBA" id="ARBA00004987"/>
    </source>
</evidence>
<keyword evidence="5" id="KW-0964">Secreted</keyword>
<dbReference type="InterPro" id="IPR001764">
    <property type="entry name" value="Glyco_hydro_3_N"/>
</dbReference>
<keyword evidence="9" id="KW-0325">Glycoprotein</keyword>
<dbReference type="SUPFAM" id="SSF51445">
    <property type="entry name" value="(Trans)glycosidases"/>
    <property type="match status" value="1"/>
</dbReference>
<keyword evidence="15" id="KW-1133">Transmembrane helix</keyword>
<dbReference type="Pfam" id="PF14310">
    <property type="entry name" value="Fn3-like"/>
    <property type="match status" value="1"/>
</dbReference>
<dbReference type="OMA" id="IMAAWYF"/>
<evidence type="ECO:0000256" key="2">
    <source>
        <dbReference type="ARBA" id="ARBA00004613"/>
    </source>
</evidence>
<dbReference type="SMART" id="SM01217">
    <property type="entry name" value="Fn3_like"/>
    <property type="match status" value="1"/>
</dbReference>
<dbReference type="SUPFAM" id="SSF52279">
    <property type="entry name" value="Beta-D-glucan exohydrolase, C-terminal domain"/>
    <property type="match status" value="1"/>
</dbReference>
<dbReference type="Gene3D" id="3.40.50.1700">
    <property type="entry name" value="Glycoside hydrolase family 3 C-terminal domain"/>
    <property type="match status" value="1"/>
</dbReference>
<evidence type="ECO:0000256" key="4">
    <source>
        <dbReference type="ARBA" id="ARBA00005336"/>
    </source>
</evidence>
<protein>
    <recommendedName>
        <fullName evidence="13">beta-glucosidase</fullName>
        <ecNumber evidence="13">3.2.1.21</ecNumber>
    </recommendedName>
</protein>
<dbReference type="InterPro" id="IPR036962">
    <property type="entry name" value="Glyco_hydro_3_N_sf"/>
</dbReference>
<keyword evidence="10 13" id="KW-0119">Carbohydrate metabolism</keyword>
<evidence type="ECO:0000256" key="6">
    <source>
        <dbReference type="ARBA" id="ARBA00022729"/>
    </source>
</evidence>
<dbReference type="EC" id="3.2.1.21" evidence="13"/>
<dbReference type="InterPro" id="IPR019800">
    <property type="entry name" value="Glyco_hydro_3_AS"/>
</dbReference>
<dbReference type="GO" id="GO:0005576">
    <property type="term" value="C:extracellular region"/>
    <property type="evidence" value="ECO:0007669"/>
    <property type="project" value="UniProtKB-SubCell"/>
</dbReference>
<dbReference type="OrthoDB" id="416222at2759"/>
<dbReference type="UniPathway" id="UPA00696"/>
<dbReference type="Pfam" id="PF01915">
    <property type="entry name" value="Glyco_hydro_3_C"/>
    <property type="match status" value="1"/>
</dbReference>
<dbReference type="GO" id="GO:0008422">
    <property type="term" value="F:beta-glucosidase activity"/>
    <property type="evidence" value="ECO:0007669"/>
    <property type="project" value="UniProtKB-EC"/>
</dbReference>
<evidence type="ECO:0000256" key="9">
    <source>
        <dbReference type="ARBA" id="ARBA00023180"/>
    </source>
</evidence>
<dbReference type="InterPro" id="IPR002772">
    <property type="entry name" value="Glyco_hydro_3_C"/>
</dbReference>
<evidence type="ECO:0000313" key="18">
    <source>
        <dbReference type="Proteomes" id="UP000030651"/>
    </source>
</evidence>
<dbReference type="FunFam" id="3.20.20.300:FF:000002">
    <property type="entry name" value="Probable beta-glucosidase"/>
    <property type="match status" value="1"/>
</dbReference>
<keyword evidence="12 13" id="KW-0624">Polysaccharide degradation</keyword>
<keyword evidence="15" id="KW-0472">Membrane</keyword>
<gene>
    <name evidence="17" type="ORF">PFICI_06367</name>
</gene>
<organism evidence="17 18">
    <name type="scientific">Pestalotiopsis fici (strain W106-1 / CGMCC3.15140)</name>
    <dbReference type="NCBI Taxonomy" id="1229662"/>
    <lineage>
        <taxon>Eukaryota</taxon>
        <taxon>Fungi</taxon>
        <taxon>Dikarya</taxon>
        <taxon>Ascomycota</taxon>
        <taxon>Pezizomycotina</taxon>
        <taxon>Sordariomycetes</taxon>
        <taxon>Xylariomycetidae</taxon>
        <taxon>Amphisphaeriales</taxon>
        <taxon>Sporocadaceae</taxon>
        <taxon>Pestalotiopsis</taxon>
    </lineage>
</organism>
<dbReference type="PRINTS" id="PR00133">
    <property type="entry name" value="GLHYDRLASE3"/>
</dbReference>
<dbReference type="InterPro" id="IPR017853">
    <property type="entry name" value="GH"/>
</dbReference>
<reference evidence="18" key="1">
    <citation type="journal article" date="2015" name="BMC Genomics">
        <title>Genomic and transcriptomic analysis of the endophytic fungus Pestalotiopsis fici reveals its lifestyle and high potential for synthesis of natural products.</title>
        <authorList>
            <person name="Wang X."/>
            <person name="Zhang X."/>
            <person name="Liu L."/>
            <person name="Xiang M."/>
            <person name="Wang W."/>
            <person name="Sun X."/>
            <person name="Che Y."/>
            <person name="Guo L."/>
            <person name="Liu G."/>
            <person name="Guo L."/>
            <person name="Wang C."/>
            <person name="Yin W.B."/>
            <person name="Stadler M."/>
            <person name="Zhang X."/>
            <person name="Liu X."/>
        </authorList>
    </citation>
    <scope>NUCLEOTIDE SEQUENCE [LARGE SCALE GENOMIC DNA]</scope>
    <source>
        <strain evidence="18">W106-1 / CGMCC3.15140</strain>
    </source>
</reference>
<dbReference type="PANTHER" id="PTHR42715:SF5">
    <property type="entry name" value="BETA-GLUCOSIDASE M-RELATED"/>
    <property type="match status" value="1"/>
</dbReference>
<keyword evidence="11 13" id="KW-0326">Glycosidase</keyword>
<dbReference type="GO" id="GO:0030245">
    <property type="term" value="P:cellulose catabolic process"/>
    <property type="evidence" value="ECO:0007669"/>
    <property type="project" value="UniProtKB-UniPathway"/>
</dbReference>
<evidence type="ECO:0000256" key="12">
    <source>
        <dbReference type="ARBA" id="ARBA00023326"/>
    </source>
</evidence>
<dbReference type="RefSeq" id="XP_007833139.1">
    <property type="nucleotide sequence ID" value="XM_007834948.1"/>
</dbReference>
<dbReference type="HOGENOM" id="CLU_004542_2_1_1"/>
<dbReference type="GeneID" id="19271380"/>
<feature type="region of interest" description="Disordered" evidence="14">
    <location>
        <begin position="1"/>
        <end position="23"/>
    </location>
</feature>
<dbReference type="InParanoid" id="W3X5N8"/>
<comment type="similarity">
    <text evidence="4 13">Belongs to the glycosyl hydrolase 3 family.</text>
</comment>
<evidence type="ECO:0000256" key="13">
    <source>
        <dbReference type="RuleBase" id="RU361161"/>
    </source>
</evidence>
<dbReference type="InterPro" id="IPR026891">
    <property type="entry name" value="Fn3-like"/>
</dbReference>
<accession>W3X5N8</accession>
<dbReference type="InterPro" id="IPR050288">
    <property type="entry name" value="Cellulose_deg_GH3"/>
</dbReference>
<dbReference type="PANTHER" id="PTHR42715">
    <property type="entry name" value="BETA-GLUCOSIDASE"/>
    <property type="match status" value="1"/>
</dbReference>
<feature type="domain" description="Fibronectin type III-like" evidence="16">
    <location>
        <begin position="790"/>
        <end position="856"/>
    </location>
</feature>
<dbReference type="InterPro" id="IPR013783">
    <property type="entry name" value="Ig-like_fold"/>
</dbReference>
<evidence type="ECO:0000256" key="5">
    <source>
        <dbReference type="ARBA" id="ARBA00022525"/>
    </source>
</evidence>
<evidence type="ECO:0000256" key="8">
    <source>
        <dbReference type="ARBA" id="ARBA00023001"/>
    </source>
</evidence>
<dbReference type="KEGG" id="pfy:PFICI_06367"/>
<proteinExistence type="inferred from homology"/>
<dbReference type="Pfam" id="PF00933">
    <property type="entry name" value="Glyco_hydro_3"/>
    <property type="match status" value="1"/>
</dbReference>
<keyword evidence="8" id="KW-0136">Cellulose degradation</keyword>
<evidence type="ECO:0000313" key="17">
    <source>
        <dbReference type="EMBL" id="ETS81365.1"/>
    </source>
</evidence>
<dbReference type="Proteomes" id="UP000030651">
    <property type="component" value="Unassembled WGS sequence"/>
</dbReference>
<dbReference type="STRING" id="1229662.W3X5N8"/>
<feature type="transmembrane region" description="Helical" evidence="15">
    <location>
        <begin position="64"/>
        <end position="83"/>
    </location>
</feature>
<dbReference type="Gene3D" id="3.20.20.300">
    <property type="entry name" value="Glycoside hydrolase, family 3, N-terminal domain"/>
    <property type="match status" value="1"/>
</dbReference>
<dbReference type="Gene3D" id="2.60.40.10">
    <property type="entry name" value="Immunoglobulins"/>
    <property type="match status" value="1"/>
</dbReference>
<evidence type="ECO:0000259" key="16">
    <source>
        <dbReference type="SMART" id="SM01217"/>
    </source>
</evidence>
<keyword evidence="18" id="KW-1185">Reference proteome</keyword>
<comment type="subcellular location">
    <subcellularLocation>
        <location evidence="2">Secreted</location>
    </subcellularLocation>
</comment>
<comment type="pathway">
    <text evidence="3 13">Glycan metabolism; cellulose degradation.</text>
</comment>
<evidence type="ECO:0000256" key="10">
    <source>
        <dbReference type="ARBA" id="ARBA00023277"/>
    </source>
</evidence>
<keyword evidence="7 13" id="KW-0378">Hydrolase</keyword>
<comment type="catalytic activity">
    <reaction evidence="1 13">
        <text>Hydrolysis of terminal, non-reducing beta-D-glucosyl residues with release of beta-D-glucose.</text>
        <dbReference type="EC" id="3.2.1.21"/>
    </reaction>
</comment>
<dbReference type="eggNOG" id="ENOG502QR4D">
    <property type="taxonomic scope" value="Eukaryota"/>
</dbReference>